<evidence type="ECO:0008006" key="6">
    <source>
        <dbReference type="Google" id="ProtNLM"/>
    </source>
</evidence>
<dbReference type="Gene3D" id="3.20.20.490">
    <property type="entry name" value="GxGYxYP glycoside hydrolase, C-terminal domain"/>
    <property type="match status" value="1"/>
</dbReference>
<keyword evidence="1" id="KW-0732">Signal</keyword>
<dbReference type="HOGENOM" id="CLU_475434_0_0_10"/>
<name>F5J3S1_9BACT</name>
<dbReference type="Proteomes" id="UP000004913">
    <property type="component" value="Unassembled WGS sequence"/>
</dbReference>
<dbReference type="Pfam" id="PF14323">
    <property type="entry name" value="GxGYxYP_C"/>
    <property type="match status" value="1"/>
</dbReference>
<keyword evidence="5" id="KW-1185">Reference proteome</keyword>
<dbReference type="InterPro" id="IPR038410">
    <property type="entry name" value="GxGYxYP_C_sf"/>
</dbReference>
<gene>
    <name evidence="4" type="ORF">HMPREF9455_03988</name>
</gene>
<dbReference type="InterPro" id="IPR025832">
    <property type="entry name" value="GxGYxYP_C"/>
</dbReference>
<dbReference type="AlphaFoldDB" id="F5J3S1"/>
<sequence length="633" mass="71152">MTTMKIKYIILGLLCSLGASSCDDYSSPTKNMGLNEENNVSLYMDQYDPVANVGQYTFPEMTTKPKKYWNCVEVLNVGSRNELGWTEEIRGLQYHLLCQSMAGLTNRAVDEGKSEVGFWMHDHGGRESYKLSVEALKNMGISEQGMQSGLELAKNNYGPSDGVNIQLKDYFDGYVLTDVENNPESNIVASVASHVYNSIIVDIRDKASFEAAGYTMKYDARNKTTADAWREFKDKCNKKALVVMPVQTGELRDFAIKNNLFVLNINKQKEDPSSGQNLDIFAEVLNWLEPGAPIFGWEQGVDEALFVNRASKTGHTWVPSDWIYNMPLTSLLYKSRQTATLAKVENPQFINYDLKKNFVSFYLSDGDNIQWMMNNFVGEFYQNADANDMKMGFGLPVGNLAMTAPAQFTNIINQQKPNYTLIEALGGGYLYADNFGVDNNRSERLAEIAKSVAASMRQHRVKVLGLIAQDVKSAAAKEGFQAYVDANDQLEGIVAIQYSPYAGGEGEIIWITNKKGYDIPVITVKYSLWNFGNRNTTREGTPAYVANRLKEEAKDETFSLISVHAWSKFKDIGNSNDELAENTNGDKNGASAAKLCMNHLDDNFQVVSVQEMIWRVRMHYRTDQTKKYLSEIF</sequence>
<dbReference type="PANTHER" id="PTHR37321:SF1">
    <property type="entry name" value="EXPORTED PROTEIN"/>
    <property type="match status" value="1"/>
</dbReference>
<accession>F5J3S1</accession>
<reference evidence="4 5" key="1">
    <citation type="submission" date="2011-04" db="EMBL/GenBank/DDBJ databases">
        <title>The Genome Sequence of Dysgonomonas gadei ATCC BAA-286.</title>
        <authorList>
            <consortium name="The Broad Institute Genome Sequencing Platform"/>
            <person name="Earl A."/>
            <person name="Ward D."/>
            <person name="Feldgarden M."/>
            <person name="Gevers D."/>
            <person name="Pudlo N."/>
            <person name="Martens E."/>
            <person name="Allen-Vercoe E."/>
            <person name="Young S.K."/>
            <person name="Zeng Q."/>
            <person name="Gargeya S."/>
            <person name="Fitzgerald M."/>
            <person name="Haas B."/>
            <person name="Abouelleil A."/>
            <person name="Alvarado L."/>
            <person name="Arachchi H.M."/>
            <person name="Berlin A."/>
            <person name="Brown A."/>
            <person name="Chapman S.B."/>
            <person name="Chen Z."/>
            <person name="Dunbar C."/>
            <person name="Freedman E."/>
            <person name="Gearin G."/>
            <person name="Gellesch M."/>
            <person name="Goldberg J."/>
            <person name="Griggs A."/>
            <person name="Gujja S."/>
            <person name="Heiman D."/>
            <person name="Howarth C."/>
            <person name="Larson L."/>
            <person name="Lui A."/>
            <person name="MacDonald P.J.P."/>
            <person name="Mehta T."/>
            <person name="Montmayeur A."/>
            <person name="Murphy C."/>
            <person name="Neiman D."/>
            <person name="Pearson M."/>
            <person name="Priest M."/>
            <person name="Roberts A."/>
            <person name="Saif S."/>
            <person name="Shea T."/>
            <person name="Shenoy N."/>
            <person name="Sisk P."/>
            <person name="Stolte C."/>
            <person name="Sykes S."/>
            <person name="Yandava C."/>
            <person name="Wortman J."/>
            <person name="Nusbaum C."/>
            <person name="Birren B."/>
        </authorList>
    </citation>
    <scope>NUCLEOTIDE SEQUENCE [LARGE SCALE GENOMIC DNA]</scope>
    <source>
        <strain evidence="4 5">ATCC BAA-286</strain>
    </source>
</reference>
<dbReference type="PROSITE" id="PS51257">
    <property type="entry name" value="PROKAR_LIPOPROTEIN"/>
    <property type="match status" value="1"/>
</dbReference>
<evidence type="ECO:0000259" key="3">
    <source>
        <dbReference type="Pfam" id="PF20958"/>
    </source>
</evidence>
<dbReference type="eggNOG" id="ENOG502ZANV">
    <property type="taxonomic scope" value="Bacteria"/>
</dbReference>
<feature type="domain" description="GxGYxYP putative glycoside hydrolase C-terminal" evidence="2">
    <location>
        <begin position="356"/>
        <end position="581"/>
    </location>
</feature>
<evidence type="ECO:0000313" key="5">
    <source>
        <dbReference type="Proteomes" id="UP000004913"/>
    </source>
</evidence>
<evidence type="ECO:0000256" key="1">
    <source>
        <dbReference type="SAM" id="SignalP"/>
    </source>
</evidence>
<proteinExistence type="predicted"/>
<dbReference type="RefSeq" id="WP_006801524.1">
    <property type="nucleotide sequence ID" value="NZ_GL891994.1"/>
</dbReference>
<organism evidence="4 5">
    <name type="scientific">Dysgonomonas gadei ATCC BAA-286</name>
    <dbReference type="NCBI Taxonomy" id="742766"/>
    <lineage>
        <taxon>Bacteria</taxon>
        <taxon>Pseudomonadati</taxon>
        <taxon>Bacteroidota</taxon>
        <taxon>Bacteroidia</taxon>
        <taxon>Bacteroidales</taxon>
        <taxon>Dysgonomonadaceae</taxon>
        <taxon>Dysgonomonas</taxon>
    </lineage>
</organism>
<dbReference type="STRING" id="742766.HMPREF9455_03988"/>
<dbReference type="InterPro" id="IPR048309">
    <property type="entry name" value="GxGYxYP_N_3rd"/>
</dbReference>
<feature type="domain" description="GxGYxYP putative glycoside hydrolase third N-terminal" evidence="3">
    <location>
        <begin position="247"/>
        <end position="328"/>
    </location>
</feature>
<evidence type="ECO:0000259" key="2">
    <source>
        <dbReference type="Pfam" id="PF14323"/>
    </source>
</evidence>
<evidence type="ECO:0000313" key="4">
    <source>
        <dbReference type="EMBL" id="EGJ99619.1"/>
    </source>
</evidence>
<comment type="caution">
    <text evidence="4">The sequence shown here is derived from an EMBL/GenBank/DDBJ whole genome shotgun (WGS) entry which is preliminary data.</text>
</comment>
<protein>
    <recommendedName>
        <fullName evidence="6">GxGYxYP putative glycoside hydrolase C-terminal domain-containing protein</fullName>
    </recommendedName>
</protein>
<feature type="signal peptide" evidence="1">
    <location>
        <begin position="1"/>
        <end position="21"/>
    </location>
</feature>
<dbReference type="Pfam" id="PF20958">
    <property type="entry name" value="GxGYxYP_N_3rd"/>
    <property type="match status" value="1"/>
</dbReference>
<dbReference type="EMBL" id="ADLV01000055">
    <property type="protein sequence ID" value="EGJ99619.1"/>
    <property type="molecule type" value="Genomic_DNA"/>
</dbReference>
<dbReference type="OrthoDB" id="3799094at2"/>
<feature type="chain" id="PRO_5003329127" description="GxGYxYP putative glycoside hydrolase C-terminal domain-containing protein" evidence="1">
    <location>
        <begin position="22"/>
        <end position="633"/>
    </location>
</feature>
<dbReference type="PANTHER" id="PTHR37321">
    <property type="entry name" value="EXPORTED PROTEIN-RELATED"/>
    <property type="match status" value="1"/>
</dbReference>